<dbReference type="Proteomes" id="UP001210261">
    <property type="component" value="Unassembled WGS sequence"/>
</dbReference>
<dbReference type="PANTHER" id="PTHR31377:SF0">
    <property type="entry name" value="AGMATINE DEIMINASE-RELATED"/>
    <property type="match status" value="1"/>
</dbReference>
<dbReference type="Pfam" id="PF04371">
    <property type="entry name" value="PAD_porph"/>
    <property type="match status" value="1"/>
</dbReference>
<keyword evidence="3" id="KW-1185">Reference proteome</keyword>
<dbReference type="Gene3D" id="3.75.10.10">
    <property type="entry name" value="L-arginine/glycine Amidinotransferase, Chain A"/>
    <property type="match status" value="1"/>
</dbReference>
<proteinExistence type="predicted"/>
<reference evidence="2 3" key="1">
    <citation type="submission" date="2023-01" db="EMBL/GenBank/DDBJ databases">
        <title>Description of Helicobacter ibis sp. nov. isolated from faecal droppings of black-faced ibis (Theristicus melanopis).</title>
        <authorList>
            <person name="Lopez-Cantillo M."/>
            <person name="Vidal-Veuthey B."/>
            <person name="Mella A."/>
            <person name="De La Haba R."/>
            <person name="Collado L."/>
        </authorList>
    </citation>
    <scope>NUCLEOTIDE SEQUENCE [LARGE SCALE GENOMIC DNA]</scope>
    <source>
        <strain evidence="2 3">A82</strain>
    </source>
</reference>
<dbReference type="EMBL" id="JAQHXR010000001">
    <property type="protein sequence ID" value="MDA3968178.1"/>
    <property type="molecule type" value="Genomic_DNA"/>
</dbReference>
<evidence type="ECO:0000313" key="3">
    <source>
        <dbReference type="Proteomes" id="UP001210261"/>
    </source>
</evidence>
<organism evidence="2 3">
    <name type="scientific">Helicobacter ibis</name>
    <dbReference type="NCBI Taxonomy" id="2962633"/>
    <lineage>
        <taxon>Bacteria</taxon>
        <taxon>Pseudomonadati</taxon>
        <taxon>Campylobacterota</taxon>
        <taxon>Epsilonproteobacteria</taxon>
        <taxon>Campylobacterales</taxon>
        <taxon>Helicobacteraceae</taxon>
        <taxon>Helicobacter</taxon>
    </lineage>
</organism>
<dbReference type="SUPFAM" id="SSF55909">
    <property type="entry name" value="Pentein"/>
    <property type="match status" value="1"/>
</dbReference>
<dbReference type="PANTHER" id="PTHR31377">
    <property type="entry name" value="AGMATINE DEIMINASE-RELATED"/>
    <property type="match status" value="1"/>
</dbReference>
<accession>A0ABT4VDD7</accession>
<evidence type="ECO:0000313" key="2">
    <source>
        <dbReference type="EMBL" id="MDA3968178.1"/>
    </source>
</evidence>
<sequence length="356" mass="41245">MKRFYAEWEYQDCILFSFPHEDSDWSAYLDEVRDVYCKIIYEVLCCESCILIVKNKDESREYINNYFEIHKLKTDVLDRLYLIEIPSNDTWTRDFGGITICKDDKNIVLDYGFNGWGLKFPANYDNNITSKLSKFGIFNHKIKTKKIILEGGSIESNGDGIVLTNTQCLLEKNRNPSYSKKKLAKILKKDFGLKDIIWLNSGYLAGDDTDSHIDTLARFINKNTIAYISCDNKDDEHYGSLKAMEEELLCIKKDSSYKINLIKLPFTSAKYYNNHRLPATYANFLFINGALLLPIYNDKNDENAISIMQNALPNHKIIPIDCSILIRQHGSLHCISMQFPKNTINFKNLKEFVFDS</sequence>
<gene>
    <name evidence="2" type="ORF">PF021_00635</name>
</gene>
<comment type="caution">
    <text evidence="2">The sequence shown here is derived from an EMBL/GenBank/DDBJ whole genome shotgun (WGS) entry which is preliminary data.</text>
</comment>
<dbReference type="InterPro" id="IPR007466">
    <property type="entry name" value="Peptidyl-Arg-deiminase_porph"/>
</dbReference>
<name>A0ABT4VDD7_9HELI</name>
<keyword evidence="1" id="KW-0378">Hydrolase</keyword>
<protein>
    <submittedName>
        <fullName evidence="2">Agmatine deiminase family protein</fullName>
    </submittedName>
</protein>
<evidence type="ECO:0000256" key="1">
    <source>
        <dbReference type="ARBA" id="ARBA00022801"/>
    </source>
</evidence>
<dbReference type="RefSeq" id="WP_271020475.1">
    <property type="nucleotide sequence ID" value="NZ_JAQHXR010000001.1"/>
</dbReference>